<feature type="compositionally biased region" description="Low complexity" evidence="1">
    <location>
        <begin position="684"/>
        <end position="695"/>
    </location>
</feature>
<gene>
    <name evidence="2" type="ordered locus">Isop_2499</name>
</gene>
<sequence>MPWTVIGTGPIRSGIGLILVALATLTPTRSVRGDDQATQAVRSSWARLLQRLEAAVAREPDSFSELPTIAPDDPNLPAWRDSVARLIEQLDRQRDARTLSERLNALARLDRMAHELRSIVWSELDQPRRQLAIWLEPRVQLARAVVRLTQALQPPDPGAAPLAFDPGHAASWNRFLETDLFRVWSLQETPPTIDPRIEGDERRRAALTQARLKVAQAAALIARDLEDSVNQYAWPPAIALLEAWREAYYAQTIRIRADLDTTRPLFDQLLVRDGPIVRKGRVSYITAGPKLGYTLLPSPNAIAFANTQALTSVTPVLDFRDQVARDIRGRLLVSLYEPSMTTYDQSILTIFTAFSTNGLALDGRSQHCTDIAVGLQPQPCTGLRRAALAAIGFDAERIRSLIYQNAIGEVRRQVPIEAREERSERLAQQMAKRNANLRRFLVGDRRLRLDEALGVPLGLDHLSPSTQSDFASITAQFRWGDPLPLGTSWPLPADLRTNEPGLVVDLHAPSILNTLSQGVIDRLRQRAPNRVLVNFDTLDLKEVNQPKTFTYDPNDNAWNQALEDWRRRIEAGADPKTAPVGLTLLIDTPKTPPIVTVDAEGQLVLILRNLRLRIPPLDDFKRIAGDQAEEVIVEAAQVTITFRLGFGTETVLPAVENETAPATTPPTPPDALMPNPDDEPRIGDIPNPDDLPGLDDLPKDPADAASPTLAQRNNRPQPYRGPALRLVIARVLLSQPAITPIINGTPGQTISGQRTTFFFNTFLNPVIQQEFAFPLETLAFPGFALESLRLPDESGWIRARFRATGERPLPQDE</sequence>
<evidence type="ECO:0000256" key="1">
    <source>
        <dbReference type="SAM" id="MobiDB-lite"/>
    </source>
</evidence>
<organism evidence="2 3">
    <name type="scientific">Isosphaera pallida (strain ATCC 43644 / DSM 9630 / IS1B)</name>
    <dbReference type="NCBI Taxonomy" id="575540"/>
    <lineage>
        <taxon>Bacteria</taxon>
        <taxon>Pseudomonadati</taxon>
        <taxon>Planctomycetota</taxon>
        <taxon>Planctomycetia</taxon>
        <taxon>Isosphaerales</taxon>
        <taxon>Isosphaeraceae</taxon>
        <taxon>Isosphaera</taxon>
    </lineage>
</organism>
<reference key="1">
    <citation type="submission" date="2010-11" db="EMBL/GenBank/DDBJ databases">
        <title>The complete sequence of chromosome of Isophaera pallida ATCC 43644.</title>
        <authorList>
            <consortium name="US DOE Joint Genome Institute (JGI-PGF)"/>
            <person name="Lucas S."/>
            <person name="Copeland A."/>
            <person name="Lapidus A."/>
            <person name="Bruce D."/>
            <person name="Goodwin L."/>
            <person name="Pitluck S."/>
            <person name="Kyrpides N."/>
            <person name="Mavromatis K."/>
            <person name="Pagani I."/>
            <person name="Ivanova N."/>
            <person name="Saunders E."/>
            <person name="Brettin T."/>
            <person name="Detter J.C."/>
            <person name="Han C."/>
            <person name="Tapia R."/>
            <person name="Land M."/>
            <person name="Hauser L."/>
            <person name="Markowitz V."/>
            <person name="Cheng J.-F."/>
            <person name="Hugenholtz P."/>
            <person name="Woyke T."/>
            <person name="Wu D."/>
            <person name="Eisen J.A."/>
        </authorList>
    </citation>
    <scope>NUCLEOTIDE SEQUENCE</scope>
    <source>
        <strain>ATCC 43644</strain>
    </source>
</reference>
<dbReference type="EMBL" id="CP002353">
    <property type="protein sequence ID" value="ADV63071.1"/>
    <property type="molecule type" value="Genomic_DNA"/>
</dbReference>
<dbReference type="AlphaFoldDB" id="E8QXM3"/>
<evidence type="ECO:0000313" key="3">
    <source>
        <dbReference type="Proteomes" id="UP000008631"/>
    </source>
</evidence>
<dbReference type="RefSeq" id="WP_013565359.1">
    <property type="nucleotide sequence ID" value="NC_014962.1"/>
</dbReference>
<accession>E8QXM3</accession>
<feature type="region of interest" description="Disordered" evidence="1">
    <location>
        <begin position="658"/>
        <end position="718"/>
    </location>
</feature>
<dbReference type="Proteomes" id="UP000008631">
    <property type="component" value="Chromosome"/>
</dbReference>
<reference evidence="2 3" key="2">
    <citation type="journal article" date="2011" name="Stand. Genomic Sci.">
        <title>Complete genome sequence of Isosphaera pallida type strain (IS1B).</title>
        <authorList>
            <consortium name="US DOE Joint Genome Institute (JGI-PGF)"/>
            <person name="Goker M."/>
            <person name="Cleland D."/>
            <person name="Saunders E."/>
            <person name="Lapidus A."/>
            <person name="Nolan M."/>
            <person name="Lucas S."/>
            <person name="Hammon N."/>
            <person name="Deshpande S."/>
            <person name="Cheng J.F."/>
            <person name="Tapia R."/>
            <person name="Han C."/>
            <person name="Goodwin L."/>
            <person name="Pitluck S."/>
            <person name="Liolios K."/>
            <person name="Pagani I."/>
            <person name="Ivanova N."/>
            <person name="Mavromatis K."/>
            <person name="Pati A."/>
            <person name="Chen A."/>
            <person name="Palaniappan K."/>
            <person name="Land M."/>
            <person name="Hauser L."/>
            <person name="Chang Y.J."/>
            <person name="Jeffries C.D."/>
            <person name="Detter J.C."/>
            <person name="Beck B."/>
            <person name="Woyke T."/>
            <person name="Bristow J."/>
            <person name="Eisen J.A."/>
            <person name="Markowitz V."/>
            <person name="Hugenholtz P."/>
            <person name="Kyrpides N.C."/>
            <person name="Klenk H.P."/>
        </authorList>
    </citation>
    <scope>NUCLEOTIDE SEQUENCE [LARGE SCALE GENOMIC DNA]</scope>
    <source>
        <strain evidence="3">ATCC 43644 / DSM 9630 / IS1B</strain>
    </source>
</reference>
<dbReference type="HOGENOM" id="CLU_347079_0_0_0"/>
<name>E8QXM3_ISOPI</name>
<dbReference type="InParanoid" id="E8QXM3"/>
<protein>
    <submittedName>
        <fullName evidence="2">Uncharacterized protein</fullName>
    </submittedName>
</protein>
<keyword evidence="3" id="KW-1185">Reference proteome</keyword>
<dbReference type="eggNOG" id="ENOG5033WNH">
    <property type="taxonomic scope" value="Bacteria"/>
</dbReference>
<dbReference type="KEGG" id="ipa:Isop_2499"/>
<dbReference type="OrthoDB" id="239093at2"/>
<evidence type="ECO:0000313" key="2">
    <source>
        <dbReference type="EMBL" id="ADV63071.1"/>
    </source>
</evidence>
<proteinExistence type="predicted"/>